<dbReference type="Proteomes" id="UP001141806">
    <property type="component" value="Unassembled WGS sequence"/>
</dbReference>
<reference evidence="5" key="1">
    <citation type="journal article" date="2023" name="Plant J.">
        <title>The genome of the king protea, Protea cynaroides.</title>
        <authorList>
            <person name="Chang J."/>
            <person name="Duong T.A."/>
            <person name="Schoeman C."/>
            <person name="Ma X."/>
            <person name="Roodt D."/>
            <person name="Barker N."/>
            <person name="Li Z."/>
            <person name="Van de Peer Y."/>
            <person name="Mizrachi E."/>
        </authorList>
    </citation>
    <scope>NUCLEOTIDE SEQUENCE</scope>
    <source>
        <tissue evidence="5">Young leaves</tissue>
    </source>
</reference>
<keyword evidence="3" id="KW-1133">Transmembrane helix</keyword>
<name>A0A9Q0QPH1_9MAGN</name>
<keyword evidence="6" id="KW-1185">Reference proteome</keyword>
<evidence type="ECO:0000256" key="1">
    <source>
        <dbReference type="ARBA" id="ARBA00008416"/>
    </source>
</evidence>
<dbReference type="Pfam" id="PF02678">
    <property type="entry name" value="Pirin"/>
    <property type="match status" value="1"/>
</dbReference>
<dbReference type="InterPro" id="IPR014710">
    <property type="entry name" value="RmlC-like_jellyroll"/>
</dbReference>
<comment type="caution">
    <text evidence="5">The sequence shown here is derived from an EMBL/GenBank/DDBJ whole genome shotgun (WGS) entry which is preliminary data.</text>
</comment>
<accession>A0A9Q0QPH1</accession>
<evidence type="ECO:0000256" key="2">
    <source>
        <dbReference type="RuleBase" id="RU003457"/>
    </source>
</evidence>
<dbReference type="OrthoDB" id="198735at2759"/>
<feature type="transmembrane region" description="Helical" evidence="3">
    <location>
        <begin position="15"/>
        <end position="34"/>
    </location>
</feature>
<feature type="domain" description="Pirin N-terminal" evidence="4">
    <location>
        <begin position="104"/>
        <end position="150"/>
    </location>
</feature>
<dbReference type="InterPro" id="IPR012093">
    <property type="entry name" value="Pirin"/>
</dbReference>
<dbReference type="InterPro" id="IPR011051">
    <property type="entry name" value="RmlC_Cupin_sf"/>
</dbReference>
<evidence type="ECO:0000259" key="4">
    <source>
        <dbReference type="Pfam" id="PF02678"/>
    </source>
</evidence>
<dbReference type="SUPFAM" id="SSF51182">
    <property type="entry name" value="RmlC-like cupins"/>
    <property type="match status" value="1"/>
</dbReference>
<evidence type="ECO:0000313" key="5">
    <source>
        <dbReference type="EMBL" id="KAJ4967180.1"/>
    </source>
</evidence>
<keyword evidence="3" id="KW-0472">Membrane</keyword>
<dbReference type="InterPro" id="IPR003829">
    <property type="entry name" value="Pirin_N_dom"/>
</dbReference>
<feature type="transmembrane region" description="Helical" evidence="3">
    <location>
        <begin position="83"/>
        <end position="101"/>
    </location>
</feature>
<gene>
    <name evidence="5" type="ORF">NE237_019029</name>
</gene>
<organism evidence="5 6">
    <name type="scientific">Protea cynaroides</name>
    <dbReference type="NCBI Taxonomy" id="273540"/>
    <lineage>
        <taxon>Eukaryota</taxon>
        <taxon>Viridiplantae</taxon>
        <taxon>Streptophyta</taxon>
        <taxon>Embryophyta</taxon>
        <taxon>Tracheophyta</taxon>
        <taxon>Spermatophyta</taxon>
        <taxon>Magnoliopsida</taxon>
        <taxon>Proteales</taxon>
        <taxon>Proteaceae</taxon>
        <taxon>Protea</taxon>
    </lineage>
</organism>
<dbReference type="PANTHER" id="PTHR13903">
    <property type="entry name" value="PIRIN-RELATED"/>
    <property type="match status" value="1"/>
</dbReference>
<evidence type="ECO:0000256" key="3">
    <source>
        <dbReference type="SAM" id="Phobius"/>
    </source>
</evidence>
<dbReference type="Gene3D" id="2.60.120.10">
    <property type="entry name" value="Jelly Rolls"/>
    <property type="match status" value="1"/>
</dbReference>
<dbReference type="AlphaFoldDB" id="A0A9Q0QPH1"/>
<proteinExistence type="inferred from homology"/>
<comment type="similarity">
    <text evidence="1 2">Belongs to the pirin family.</text>
</comment>
<evidence type="ECO:0000313" key="6">
    <source>
        <dbReference type="Proteomes" id="UP001141806"/>
    </source>
</evidence>
<sequence length="158" mass="18003">MELRHLDPFLLLDEFVGRSSFLLWFSYYFIYFLLEYTKFHKVIPLVGSAVTVSVGFLEHPHRVLVLSRFGGMISKFPIHLSKCVYVGFGLLMTEVVVFFGLHRALTHQDFAGNKGTINTGDVQWMTAGRGIVHSDMLVSEGINRGLYLWINLASNNKM</sequence>
<keyword evidence="3" id="KW-0812">Transmembrane</keyword>
<dbReference type="PANTHER" id="PTHR13903:SF19">
    <property type="entry name" value="PIRIN-LIKE PROTEIN"/>
    <property type="match status" value="1"/>
</dbReference>
<protein>
    <recommendedName>
        <fullName evidence="4">Pirin N-terminal domain-containing protein</fullName>
    </recommendedName>
</protein>
<dbReference type="EMBL" id="JAMYWD010000007">
    <property type="protein sequence ID" value="KAJ4967180.1"/>
    <property type="molecule type" value="Genomic_DNA"/>
</dbReference>